<name>A0A286U1S1_9BACT</name>
<comment type="caution">
    <text evidence="1">The sequence shown here is derived from an EMBL/GenBank/DDBJ whole genome shotgun (WGS) entry which is preliminary data.</text>
</comment>
<reference evidence="2" key="1">
    <citation type="journal article" date="2017" name="Environ. Microbiol. Rep.">
        <title>Genetic Diversity of Marine Anaerobic Ammonium-Oxidizing Bacteria as Revealed by Genomic and Proteomic Analyses of 'Candidatus Scalindua japonica'.</title>
        <authorList>
            <person name="Oshiki M."/>
            <person name="Mizuto K."/>
            <person name="Kimura Z."/>
            <person name="Kindaichi T."/>
            <person name="Satoh H."/>
            <person name="Okabe S."/>
        </authorList>
    </citation>
    <scope>NUCLEOTIDE SEQUENCE [LARGE SCALE GENOMIC DNA]</scope>
    <source>
        <strain evidence="2">husup-a2</strain>
    </source>
</reference>
<evidence type="ECO:0000313" key="2">
    <source>
        <dbReference type="Proteomes" id="UP000218542"/>
    </source>
</evidence>
<organism evidence="1 2">
    <name type="scientific">Candidatus Scalindua japonica</name>
    <dbReference type="NCBI Taxonomy" id="1284222"/>
    <lineage>
        <taxon>Bacteria</taxon>
        <taxon>Pseudomonadati</taxon>
        <taxon>Planctomycetota</taxon>
        <taxon>Candidatus Brocadiia</taxon>
        <taxon>Candidatus Brocadiales</taxon>
        <taxon>Candidatus Scalinduaceae</taxon>
        <taxon>Candidatus Scalindua</taxon>
    </lineage>
</organism>
<dbReference type="AlphaFoldDB" id="A0A286U1S1"/>
<keyword evidence="2" id="KW-1185">Reference proteome</keyword>
<proteinExistence type="predicted"/>
<dbReference type="Proteomes" id="UP000218542">
    <property type="component" value="Unassembled WGS sequence"/>
</dbReference>
<dbReference type="RefSeq" id="WP_096895459.1">
    <property type="nucleotide sequence ID" value="NZ_BAOS01000028.1"/>
</dbReference>
<gene>
    <name evidence="1" type="ORF">SCALIN_C28_0286</name>
</gene>
<accession>A0A286U1S1</accession>
<protein>
    <submittedName>
        <fullName evidence="1">Uncharacterized protein</fullName>
    </submittedName>
</protein>
<evidence type="ECO:0000313" key="1">
    <source>
        <dbReference type="EMBL" id="GAX62084.1"/>
    </source>
</evidence>
<dbReference type="EMBL" id="BAOS01000028">
    <property type="protein sequence ID" value="GAX62084.1"/>
    <property type="molecule type" value="Genomic_DNA"/>
</dbReference>
<sequence>MTTKELEKRNFLTWYKYSDKKELGNSKEKNHEVWERLYSECSNEIEVINRTKQMYESVSQHELGIQKFDLSLKISI</sequence>
<dbReference type="OrthoDB" id="286537at2"/>